<dbReference type="EMBL" id="OM046627">
    <property type="protein sequence ID" value="UNA05932.1"/>
    <property type="molecule type" value="Genomic_DNA"/>
</dbReference>
<organism evidence="1 2">
    <name type="scientific">Yersinia phage vB_YenM_56.17</name>
    <dbReference type="NCBI Taxonomy" id="2918927"/>
    <lineage>
        <taxon>Viruses</taxon>
        <taxon>Duplodnaviria</taxon>
        <taxon>Heunggongvirae</taxon>
        <taxon>Uroviricota</taxon>
        <taxon>Caudoviricetes</taxon>
        <taxon>Peduoviridae</taxon>
        <taxon>Duonihilunusvirus</taxon>
        <taxon>Duonihilunusvirus YenM5617</taxon>
    </lineage>
</organism>
<proteinExistence type="predicted"/>
<accession>A0AAE9JYL2</accession>
<dbReference type="Proteomes" id="UP000829378">
    <property type="component" value="Segment"/>
</dbReference>
<evidence type="ECO:0000313" key="2">
    <source>
        <dbReference type="Proteomes" id="UP000829378"/>
    </source>
</evidence>
<name>A0AAE9JYL2_9CAUD</name>
<evidence type="ECO:0000313" key="1">
    <source>
        <dbReference type="EMBL" id="UNA05932.1"/>
    </source>
</evidence>
<keyword evidence="2" id="KW-1185">Reference proteome</keyword>
<gene>
    <name evidence="1" type="ORF">vBYenM5617_044</name>
</gene>
<sequence length="66" mass="7620">MAFLIFLVIIAGADSVPSGYKIINFGSLVLMSPKPRFFRLRYLLVHFSYSLPATNLTYFMREIRCL</sequence>
<reference evidence="1 2" key="1">
    <citation type="submission" date="2021-12" db="EMBL/GenBank/DDBJ databases">
        <title>Genomes of temperate Yersinia enterocolitica phages.</title>
        <authorList>
            <person name="Hammerl J.A."/>
            <person name="Hertwig S."/>
        </authorList>
    </citation>
    <scope>NUCLEOTIDE SEQUENCE [LARGE SCALE GENOMIC DNA]</scope>
</reference>
<protein>
    <submittedName>
        <fullName evidence="1">Uncharacterized protein</fullName>
    </submittedName>
</protein>